<dbReference type="AlphaFoldDB" id="A0A4U0TJE0"/>
<keyword evidence="2" id="KW-1133">Transmembrane helix</keyword>
<evidence type="ECO:0000313" key="3">
    <source>
        <dbReference type="EMBL" id="TKA21940.1"/>
    </source>
</evidence>
<keyword evidence="2" id="KW-0472">Membrane</keyword>
<evidence type="ECO:0000256" key="2">
    <source>
        <dbReference type="SAM" id="Phobius"/>
    </source>
</evidence>
<comment type="caution">
    <text evidence="3">The sequence shown here is derived from an EMBL/GenBank/DDBJ whole genome shotgun (WGS) entry which is preliminary data.</text>
</comment>
<keyword evidence="4" id="KW-1185">Reference proteome</keyword>
<feature type="region of interest" description="Disordered" evidence="1">
    <location>
        <begin position="85"/>
        <end position="160"/>
    </location>
</feature>
<dbReference type="OrthoDB" id="5427070at2759"/>
<dbReference type="EMBL" id="NAJL01000092">
    <property type="protein sequence ID" value="TKA21940.1"/>
    <property type="molecule type" value="Genomic_DNA"/>
</dbReference>
<evidence type="ECO:0000313" key="4">
    <source>
        <dbReference type="Proteomes" id="UP000308549"/>
    </source>
</evidence>
<reference evidence="3 4" key="1">
    <citation type="submission" date="2017-03" db="EMBL/GenBank/DDBJ databases">
        <title>Genomes of endolithic fungi from Antarctica.</title>
        <authorList>
            <person name="Coleine C."/>
            <person name="Masonjones S."/>
            <person name="Stajich J.E."/>
        </authorList>
    </citation>
    <scope>NUCLEOTIDE SEQUENCE [LARGE SCALE GENOMIC DNA]</scope>
    <source>
        <strain evidence="3 4">CCFEE 6315</strain>
    </source>
</reference>
<name>A0A4U0TJE0_9PEZI</name>
<feature type="compositionally biased region" description="Basic and acidic residues" evidence="1">
    <location>
        <begin position="107"/>
        <end position="142"/>
    </location>
</feature>
<gene>
    <name evidence="3" type="ORF">B0A50_08677</name>
</gene>
<keyword evidence="2" id="KW-0812">Transmembrane</keyword>
<sequence length="160" mass="18005">MAGFVDIFEAVFLPALIAALLYALLAYVLLPIYRAHRARYTQYLPLSNLSTHTTGLPTRFTTWLTNTLIPHSMRWRREVVYTGGRRGSSESYVFGEEEGESMVGFADPRRLERGRDERGGVVDVSSDRRLSRELEEGFKDDSSEGEGGGDEGRRRVGGDR</sequence>
<dbReference type="Proteomes" id="UP000308549">
    <property type="component" value="Unassembled WGS sequence"/>
</dbReference>
<feature type="compositionally biased region" description="Basic and acidic residues" evidence="1">
    <location>
        <begin position="150"/>
        <end position="160"/>
    </location>
</feature>
<protein>
    <submittedName>
        <fullName evidence="3">Uncharacterized protein</fullName>
    </submittedName>
</protein>
<proteinExistence type="predicted"/>
<organism evidence="3 4">
    <name type="scientific">Salinomyces thailandicus</name>
    <dbReference type="NCBI Taxonomy" id="706561"/>
    <lineage>
        <taxon>Eukaryota</taxon>
        <taxon>Fungi</taxon>
        <taxon>Dikarya</taxon>
        <taxon>Ascomycota</taxon>
        <taxon>Pezizomycotina</taxon>
        <taxon>Dothideomycetes</taxon>
        <taxon>Dothideomycetidae</taxon>
        <taxon>Mycosphaerellales</taxon>
        <taxon>Teratosphaeriaceae</taxon>
        <taxon>Salinomyces</taxon>
    </lineage>
</organism>
<evidence type="ECO:0000256" key="1">
    <source>
        <dbReference type="SAM" id="MobiDB-lite"/>
    </source>
</evidence>
<feature type="transmembrane region" description="Helical" evidence="2">
    <location>
        <begin position="12"/>
        <end position="33"/>
    </location>
</feature>
<accession>A0A4U0TJE0</accession>